<dbReference type="GO" id="GO:0005829">
    <property type="term" value="C:cytosol"/>
    <property type="evidence" value="ECO:0007669"/>
    <property type="project" value="TreeGrafter"/>
</dbReference>
<gene>
    <name evidence="10 13" type="primary">glgB</name>
    <name evidence="13" type="ORF">HII17_00360</name>
</gene>
<keyword evidence="9 10" id="KW-0119">Carbohydrate metabolism</keyword>
<evidence type="ECO:0000313" key="14">
    <source>
        <dbReference type="Proteomes" id="UP000568664"/>
    </source>
</evidence>
<evidence type="ECO:0000256" key="4">
    <source>
        <dbReference type="ARBA" id="ARBA00009000"/>
    </source>
</evidence>
<comment type="catalytic activity">
    <reaction evidence="1 10">
        <text>Transfers a segment of a (1-&gt;4)-alpha-D-glucan chain to a primary hydroxy group in a similar glucan chain.</text>
        <dbReference type="EC" id="2.4.1.18"/>
    </reaction>
</comment>
<dbReference type="Proteomes" id="UP000568664">
    <property type="component" value="Unassembled WGS sequence"/>
</dbReference>
<dbReference type="InterPro" id="IPR037439">
    <property type="entry name" value="Branching_enzy"/>
</dbReference>
<dbReference type="InterPro" id="IPR044143">
    <property type="entry name" value="GlgB_N_E_set_prok"/>
</dbReference>
<organism evidence="13 14">
    <name type="scientific">Thalassotalea algicola</name>
    <dbReference type="NCBI Taxonomy" id="2716224"/>
    <lineage>
        <taxon>Bacteria</taxon>
        <taxon>Pseudomonadati</taxon>
        <taxon>Pseudomonadota</taxon>
        <taxon>Gammaproteobacteria</taxon>
        <taxon>Alteromonadales</taxon>
        <taxon>Colwelliaceae</taxon>
        <taxon>Thalassotalea</taxon>
    </lineage>
</organism>
<evidence type="ECO:0000256" key="5">
    <source>
        <dbReference type="ARBA" id="ARBA00022600"/>
    </source>
</evidence>
<dbReference type="InterPro" id="IPR017853">
    <property type="entry name" value="GH"/>
</dbReference>
<dbReference type="InterPro" id="IPR013783">
    <property type="entry name" value="Ig-like_fold"/>
</dbReference>
<dbReference type="InterPro" id="IPR013780">
    <property type="entry name" value="Glyco_hydro_b"/>
</dbReference>
<dbReference type="FunFam" id="2.60.40.1180:FF:000002">
    <property type="entry name" value="1,4-alpha-glucan branching enzyme GlgB"/>
    <property type="match status" value="1"/>
</dbReference>
<dbReference type="Pfam" id="PF22019">
    <property type="entry name" value="GlgB_N"/>
    <property type="match status" value="1"/>
</dbReference>
<comment type="pathway">
    <text evidence="3 10">Glycan biosynthesis; glycogen biosynthesis.</text>
</comment>
<reference evidence="13 14" key="1">
    <citation type="submission" date="2020-04" db="EMBL/GenBank/DDBJ databases">
        <title>Thalassotalea sp. M1531, isolated from the surface of marine red alga.</title>
        <authorList>
            <person name="Pang L."/>
            <person name="Lu D.-C."/>
        </authorList>
    </citation>
    <scope>NUCLEOTIDE SEQUENCE [LARGE SCALE GENOMIC DNA]</scope>
    <source>
        <strain evidence="13 14">M1531</strain>
    </source>
</reference>
<feature type="active site" description="Nucleophile" evidence="10 11">
    <location>
        <position position="411"/>
    </location>
</feature>
<dbReference type="SUPFAM" id="SSF51445">
    <property type="entry name" value="(Trans)glycosidases"/>
    <property type="match status" value="1"/>
</dbReference>
<comment type="subunit">
    <text evidence="10">Monomer.</text>
</comment>
<dbReference type="Gene3D" id="2.60.40.10">
    <property type="entry name" value="Immunoglobulins"/>
    <property type="match status" value="1"/>
</dbReference>
<dbReference type="EMBL" id="JABBXH010000001">
    <property type="protein sequence ID" value="NMP29997.1"/>
    <property type="molecule type" value="Genomic_DNA"/>
</dbReference>
<dbReference type="NCBIfam" id="NF008967">
    <property type="entry name" value="PRK12313.1"/>
    <property type="match status" value="1"/>
</dbReference>
<name>A0A7Y0L9L8_9GAMM</name>
<accession>A0A7Y0L9L8</accession>
<dbReference type="Pfam" id="PF02806">
    <property type="entry name" value="Alpha-amylase_C"/>
    <property type="match status" value="1"/>
</dbReference>
<evidence type="ECO:0000256" key="11">
    <source>
        <dbReference type="PIRSR" id="PIRSR000463-1"/>
    </source>
</evidence>
<evidence type="ECO:0000313" key="13">
    <source>
        <dbReference type="EMBL" id="NMP29997.1"/>
    </source>
</evidence>
<evidence type="ECO:0000256" key="9">
    <source>
        <dbReference type="ARBA" id="ARBA00023277"/>
    </source>
</evidence>
<dbReference type="CDD" id="cd11322">
    <property type="entry name" value="AmyAc_Glg_BE"/>
    <property type="match status" value="1"/>
</dbReference>
<dbReference type="GO" id="GO:0043169">
    <property type="term" value="F:cation binding"/>
    <property type="evidence" value="ECO:0007669"/>
    <property type="project" value="InterPro"/>
</dbReference>
<evidence type="ECO:0000256" key="1">
    <source>
        <dbReference type="ARBA" id="ARBA00000826"/>
    </source>
</evidence>
<sequence>MNSTTINQADFDAIANAQLANPYNTLGLNTCSDTGYLTITTFVSGADSVEIIDKKTGKSVARLSLQHPDGVFYKKLRRKKPFEYRLIITRNGKTETIDDAYQLSPTLGDLDIHLLGEGNHLHPYRVMGAQLTKHQGVNGVSFSVWAPNASAVSVIGDFNNWDGRCHPMQNINYSGYWNVFIPKLTAGCHYKFELKDRQGNLLPLKADPYGMQAQYRPETASIVASNKAYKWQDKAWLAKREQRNSRNAAISIYEIHLGSWKRDENGKFLNYRDIAKQLIPYVLEMGFSHIQLMPVSEFPFDGSWGYQPVGLFAPTARFGNADDFRFFIDQCHQADIGVLIDWVPGHFPVDDHGLSQFDGTHLFEHADPRQGYHPDWNTLIYNYGRTEVANFLRASATHWLDRFHVDGIRVDAVASMLYLDYSREAGEWIPNKHGGRENLEAVAFLQRFNEELYREYPGSFSVAEESTSWPGVSKPTDMGGLGFGYKWNMGWMNDSLEYMKKEPVHRQYHHNDMSFSLVYAFDENFVLPLSHDEVVHGKGSILARMPGDTWQQFANLRAYYGFMWTHPGKKLLFMGCEFAQGKEWNHDAELDWHQLDIHWHAGVKQLVQDLNKVYTQTPALYQKDCESSGFCWLDHDNAEHSIFSYVRYGYDNTPPAIVVCNFTPQVHHDFVIGAPKAGHYREVLNSDAAIYGGSNQGNSHVATTSDMPWQGQAQSIAITVPPLSTIVLVLEQ</sequence>
<dbReference type="PIRSF" id="PIRSF000463">
    <property type="entry name" value="GlgB"/>
    <property type="match status" value="1"/>
</dbReference>
<keyword evidence="8 10" id="KW-0320">Glycogen biosynthesis</keyword>
<dbReference type="HAMAP" id="MF_00685">
    <property type="entry name" value="GlgB"/>
    <property type="match status" value="1"/>
</dbReference>
<dbReference type="FunFam" id="2.60.40.10:FF:000169">
    <property type="entry name" value="1,4-alpha-glucan branching enzyme GlgB"/>
    <property type="match status" value="1"/>
</dbReference>
<keyword evidence="7 10" id="KW-0808">Transferase</keyword>
<comment type="function">
    <text evidence="2 10">Catalyzes the formation of the alpha-1,6-glucosidic linkages in glycogen by scission of a 1,4-alpha-linked oligosaccharide from growing alpha-1,4-glucan chains and the subsequent attachment of the oligosaccharide to the alpha-1,6 position.</text>
</comment>
<dbReference type="InterPro" id="IPR006047">
    <property type="entry name" value="GH13_cat_dom"/>
</dbReference>
<dbReference type="InterPro" id="IPR004193">
    <property type="entry name" value="Glyco_hydro_13_N"/>
</dbReference>
<evidence type="ECO:0000256" key="10">
    <source>
        <dbReference type="HAMAP-Rule" id="MF_00685"/>
    </source>
</evidence>
<dbReference type="InterPro" id="IPR006048">
    <property type="entry name" value="A-amylase/branching_C"/>
</dbReference>
<feature type="domain" description="Glycosyl hydrolase family 13 catalytic" evidence="12">
    <location>
        <begin position="254"/>
        <end position="600"/>
    </location>
</feature>
<dbReference type="GO" id="GO:0005978">
    <property type="term" value="P:glycogen biosynthetic process"/>
    <property type="evidence" value="ECO:0007669"/>
    <property type="project" value="UniProtKB-UniRule"/>
</dbReference>
<keyword evidence="5 10" id="KW-0321">Glycogen metabolism</keyword>
<dbReference type="EC" id="2.4.1.18" evidence="10"/>
<dbReference type="PANTHER" id="PTHR43651">
    <property type="entry name" value="1,4-ALPHA-GLUCAN-BRANCHING ENZYME"/>
    <property type="match status" value="1"/>
</dbReference>
<feature type="active site" description="Proton donor" evidence="10 11">
    <location>
        <position position="464"/>
    </location>
</feature>
<dbReference type="Gene3D" id="3.20.20.80">
    <property type="entry name" value="Glycosidases"/>
    <property type="match status" value="1"/>
</dbReference>
<comment type="caution">
    <text evidence="13">The sequence shown here is derived from an EMBL/GenBank/DDBJ whole genome shotgun (WGS) entry which is preliminary data.</text>
</comment>
<comment type="similarity">
    <text evidence="4 10">Belongs to the glycosyl hydrolase 13 family. GlgB subfamily.</text>
</comment>
<dbReference type="UniPathway" id="UPA00164"/>
<evidence type="ECO:0000256" key="2">
    <source>
        <dbReference type="ARBA" id="ARBA00002953"/>
    </source>
</evidence>
<proteinExistence type="inferred from homology"/>
<keyword evidence="6 10" id="KW-0328">Glycosyltransferase</keyword>
<dbReference type="GO" id="GO:0004553">
    <property type="term" value="F:hydrolase activity, hydrolyzing O-glycosyl compounds"/>
    <property type="evidence" value="ECO:0007669"/>
    <property type="project" value="InterPro"/>
</dbReference>
<dbReference type="NCBIfam" id="NF003811">
    <property type="entry name" value="PRK05402.1"/>
    <property type="match status" value="1"/>
</dbReference>
<dbReference type="Pfam" id="PF02922">
    <property type="entry name" value="CBM_48"/>
    <property type="match status" value="1"/>
</dbReference>
<dbReference type="CDD" id="cd02855">
    <property type="entry name" value="E_set_GBE_prok_N"/>
    <property type="match status" value="1"/>
</dbReference>
<dbReference type="GO" id="GO:0003844">
    <property type="term" value="F:1,4-alpha-glucan branching enzyme activity"/>
    <property type="evidence" value="ECO:0007669"/>
    <property type="project" value="UniProtKB-UniRule"/>
</dbReference>
<evidence type="ECO:0000256" key="7">
    <source>
        <dbReference type="ARBA" id="ARBA00022679"/>
    </source>
</evidence>
<evidence type="ECO:0000256" key="6">
    <source>
        <dbReference type="ARBA" id="ARBA00022676"/>
    </source>
</evidence>
<dbReference type="InterPro" id="IPR006407">
    <property type="entry name" value="GlgB"/>
</dbReference>
<dbReference type="SUPFAM" id="SSF81296">
    <property type="entry name" value="E set domains"/>
    <property type="match status" value="2"/>
</dbReference>
<dbReference type="PANTHER" id="PTHR43651:SF3">
    <property type="entry name" value="1,4-ALPHA-GLUCAN-BRANCHING ENZYME"/>
    <property type="match status" value="1"/>
</dbReference>
<keyword evidence="14" id="KW-1185">Reference proteome</keyword>
<dbReference type="NCBIfam" id="TIGR01515">
    <property type="entry name" value="branching_enzym"/>
    <property type="match status" value="1"/>
</dbReference>
<dbReference type="AlphaFoldDB" id="A0A7Y0L9L8"/>
<protein>
    <recommendedName>
        <fullName evidence="10">1,4-alpha-glucan branching enzyme GlgB</fullName>
        <ecNumber evidence="10">2.4.1.18</ecNumber>
    </recommendedName>
    <alternativeName>
        <fullName evidence="10">1,4-alpha-D-glucan:1,4-alpha-D-glucan 6-glucosyl-transferase</fullName>
    </alternativeName>
    <alternativeName>
        <fullName evidence="10">Alpha-(1-&gt;4)-glucan branching enzyme</fullName>
    </alternativeName>
    <alternativeName>
        <fullName evidence="10">Glycogen branching enzyme</fullName>
        <shortName evidence="10">BE</shortName>
    </alternativeName>
</protein>
<evidence type="ECO:0000256" key="3">
    <source>
        <dbReference type="ARBA" id="ARBA00004964"/>
    </source>
</evidence>
<dbReference type="SUPFAM" id="SSF51011">
    <property type="entry name" value="Glycosyl hydrolase domain"/>
    <property type="match status" value="1"/>
</dbReference>
<evidence type="ECO:0000256" key="8">
    <source>
        <dbReference type="ARBA" id="ARBA00023056"/>
    </source>
</evidence>
<dbReference type="InterPro" id="IPR054169">
    <property type="entry name" value="GlgB_N"/>
</dbReference>
<dbReference type="RefSeq" id="WP_169073349.1">
    <property type="nucleotide sequence ID" value="NZ_JABBXH010000001.1"/>
</dbReference>
<dbReference type="SMART" id="SM00642">
    <property type="entry name" value="Aamy"/>
    <property type="match status" value="1"/>
</dbReference>
<dbReference type="FunFam" id="3.20.20.80:FF:000003">
    <property type="entry name" value="1,4-alpha-glucan branching enzyme GlgB"/>
    <property type="match status" value="1"/>
</dbReference>
<evidence type="ECO:0000259" key="12">
    <source>
        <dbReference type="SMART" id="SM00642"/>
    </source>
</evidence>
<dbReference type="Gene3D" id="2.60.40.1180">
    <property type="entry name" value="Golgi alpha-mannosidase II"/>
    <property type="match status" value="1"/>
</dbReference>
<dbReference type="InterPro" id="IPR014756">
    <property type="entry name" value="Ig_E-set"/>
</dbReference>